<dbReference type="NCBIfam" id="NF001664">
    <property type="entry name" value="PRK00431.1-6"/>
    <property type="match status" value="1"/>
</dbReference>
<comment type="caution">
    <text evidence="2">The sequence shown here is derived from an EMBL/GenBank/DDBJ whole genome shotgun (WGS) entry which is preliminary data.</text>
</comment>
<dbReference type="PANTHER" id="PTHR11106">
    <property type="entry name" value="GANGLIOSIDE INDUCED DIFFERENTIATION ASSOCIATED PROTEIN 2-RELATED"/>
    <property type="match status" value="1"/>
</dbReference>
<protein>
    <submittedName>
        <fullName evidence="2">RNase III regulator YmdB</fullName>
    </submittedName>
</protein>
<dbReference type="Pfam" id="PF01661">
    <property type="entry name" value="Macro"/>
    <property type="match status" value="1"/>
</dbReference>
<evidence type="ECO:0000313" key="3">
    <source>
        <dbReference type="Proteomes" id="UP000011991"/>
    </source>
</evidence>
<dbReference type="PROSITE" id="PS51154">
    <property type="entry name" value="MACRO"/>
    <property type="match status" value="1"/>
</dbReference>
<dbReference type="CDD" id="cd02908">
    <property type="entry name" value="Macro_OAADPr_deacetylase"/>
    <property type="match status" value="1"/>
</dbReference>
<name>M5RVE0_9BACT</name>
<reference evidence="2 3" key="1">
    <citation type="journal article" date="2013" name="Mar. Genomics">
        <title>Expression of sulfatases in Rhodopirellula baltica and the diversity of sulfatases in the genus Rhodopirellula.</title>
        <authorList>
            <person name="Wegner C.E."/>
            <person name="Richter-Heitmann T."/>
            <person name="Klindworth A."/>
            <person name="Klockow C."/>
            <person name="Richter M."/>
            <person name="Achstetter T."/>
            <person name="Glockner F.O."/>
            <person name="Harder J."/>
        </authorList>
    </citation>
    <scope>NUCLEOTIDE SEQUENCE [LARGE SCALE GENOMIC DNA]</scope>
    <source>
        <strain evidence="2 3">SM1</strain>
    </source>
</reference>
<sequence>MEIDHMANPIANRIRLVLGDITTLDCDAVVTAANASLCGGGGVDGAVHRAAGPELVRDSMALAPCPAGEARITEGHRLSARFVIHAVGPIFRDMTEDKKTLAKTYHSSLSLAAQHDVASIAFPCISTGVYGFPADAACEIAIETVTEWLRSNDMPQFVTFCCFSPQDQTRYQKRLSELGLAES</sequence>
<dbReference type="InterPro" id="IPR043472">
    <property type="entry name" value="Macro_dom-like"/>
</dbReference>
<accession>M5RVE0</accession>
<dbReference type="EMBL" id="ANOG01000734">
    <property type="protein sequence ID" value="EMI17924.1"/>
    <property type="molecule type" value="Genomic_DNA"/>
</dbReference>
<dbReference type="PANTHER" id="PTHR11106:SF27">
    <property type="entry name" value="MACRO DOMAIN-CONTAINING PROTEIN"/>
    <property type="match status" value="1"/>
</dbReference>
<keyword evidence="3" id="KW-1185">Reference proteome</keyword>
<gene>
    <name evidence="2" type="ORF">RMSM_05155</name>
</gene>
<dbReference type="SUPFAM" id="SSF52949">
    <property type="entry name" value="Macro domain-like"/>
    <property type="match status" value="1"/>
</dbReference>
<evidence type="ECO:0000259" key="1">
    <source>
        <dbReference type="PROSITE" id="PS51154"/>
    </source>
</evidence>
<dbReference type="Gene3D" id="3.40.220.10">
    <property type="entry name" value="Leucine Aminopeptidase, subunit E, domain 1"/>
    <property type="match status" value="1"/>
</dbReference>
<organism evidence="2 3">
    <name type="scientific">Rhodopirellula maiorica SM1</name>
    <dbReference type="NCBI Taxonomy" id="1265738"/>
    <lineage>
        <taxon>Bacteria</taxon>
        <taxon>Pseudomonadati</taxon>
        <taxon>Planctomycetota</taxon>
        <taxon>Planctomycetia</taxon>
        <taxon>Pirellulales</taxon>
        <taxon>Pirellulaceae</taxon>
        <taxon>Novipirellula</taxon>
    </lineage>
</organism>
<evidence type="ECO:0000313" key="2">
    <source>
        <dbReference type="EMBL" id="EMI17924.1"/>
    </source>
</evidence>
<dbReference type="Proteomes" id="UP000011991">
    <property type="component" value="Unassembled WGS sequence"/>
</dbReference>
<proteinExistence type="predicted"/>
<dbReference type="InterPro" id="IPR002589">
    <property type="entry name" value="Macro_dom"/>
</dbReference>
<feature type="domain" description="Macro" evidence="1">
    <location>
        <begin position="1"/>
        <end position="179"/>
    </location>
</feature>
<dbReference type="AlphaFoldDB" id="M5RVE0"/>
<dbReference type="PATRIC" id="fig|1265738.3.peg.5181"/>
<dbReference type="SMART" id="SM00506">
    <property type="entry name" value="A1pp"/>
    <property type="match status" value="1"/>
</dbReference>